<proteinExistence type="predicted"/>
<feature type="compositionally biased region" description="Polar residues" evidence="1">
    <location>
        <begin position="131"/>
        <end position="140"/>
    </location>
</feature>
<feature type="compositionally biased region" description="Basic and acidic residues" evidence="1">
    <location>
        <begin position="144"/>
        <end position="165"/>
    </location>
</feature>
<evidence type="ECO:0000313" key="2">
    <source>
        <dbReference type="EMBL" id="KAF4113663.1"/>
    </source>
</evidence>
<evidence type="ECO:0000256" key="1">
    <source>
        <dbReference type="SAM" id="MobiDB-lite"/>
    </source>
</evidence>
<dbReference type="Proteomes" id="UP000579812">
    <property type="component" value="Unassembled WGS sequence"/>
</dbReference>
<keyword evidence="3" id="KW-1185">Reference proteome</keyword>
<dbReference type="EMBL" id="JAAMOB010000005">
    <property type="protein sequence ID" value="KAF4113663.1"/>
    <property type="molecule type" value="Genomic_DNA"/>
</dbReference>
<gene>
    <name evidence="2" type="ORF">G5714_006208</name>
</gene>
<dbReference type="AlphaFoldDB" id="A0A7J6D372"/>
<feature type="region of interest" description="Disordered" evidence="1">
    <location>
        <begin position="39"/>
        <end position="60"/>
    </location>
</feature>
<accession>A0A7J6D372</accession>
<feature type="region of interest" description="Disordered" evidence="1">
    <location>
        <begin position="103"/>
        <end position="168"/>
    </location>
</feature>
<organism evidence="2 3">
    <name type="scientific">Onychostoma macrolepis</name>
    <dbReference type="NCBI Taxonomy" id="369639"/>
    <lineage>
        <taxon>Eukaryota</taxon>
        <taxon>Metazoa</taxon>
        <taxon>Chordata</taxon>
        <taxon>Craniata</taxon>
        <taxon>Vertebrata</taxon>
        <taxon>Euteleostomi</taxon>
        <taxon>Actinopterygii</taxon>
        <taxon>Neopterygii</taxon>
        <taxon>Teleostei</taxon>
        <taxon>Ostariophysi</taxon>
        <taxon>Cypriniformes</taxon>
        <taxon>Cyprinidae</taxon>
        <taxon>Acrossocheilinae</taxon>
        <taxon>Onychostoma</taxon>
    </lineage>
</organism>
<evidence type="ECO:0000313" key="3">
    <source>
        <dbReference type="Proteomes" id="UP000579812"/>
    </source>
</evidence>
<protein>
    <submittedName>
        <fullName evidence="2">Uncharacterized protein</fullName>
    </submittedName>
</protein>
<reference evidence="2 3" key="1">
    <citation type="submission" date="2020-04" db="EMBL/GenBank/DDBJ databases">
        <title>Chromosome-level genome assembly of a cyprinid fish Onychostoma macrolepis by integration of Nanopore Sequencing, Bionano and Hi-C technology.</title>
        <authorList>
            <person name="Wang D."/>
        </authorList>
    </citation>
    <scope>NUCLEOTIDE SEQUENCE [LARGE SCALE GENOMIC DNA]</scope>
    <source>
        <strain evidence="2">SWU-2019</strain>
        <tissue evidence="2">Muscle</tissue>
    </source>
</reference>
<comment type="caution">
    <text evidence="2">The sequence shown here is derived from an EMBL/GenBank/DDBJ whole genome shotgun (WGS) entry which is preliminary data.</text>
</comment>
<name>A0A7J6D372_9TELE</name>
<sequence>MSITKEEISDATVHSRRRTQMPRYLEDYEVDYVPEQRLVHTPSGHSNEGEQLEGATGGPLPPFNTLVAGIDHFPTYEGTPHFSPEVLQMHLKDLEEENRQLRCDLREHSPRPVSASQPIHSPRHSMRNMEEQASTSTSYHRVTPSRDQRDPRYERDKSEKCKNESEFQDIQIGITTAKACSNTPEG</sequence>